<dbReference type="PROSITE" id="PS00137">
    <property type="entry name" value="SUBTILASE_HIS"/>
    <property type="match status" value="1"/>
</dbReference>
<feature type="non-terminal residue" evidence="9">
    <location>
        <position position="1"/>
    </location>
</feature>
<dbReference type="EMBL" id="LXPE01000026">
    <property type="protein sequence ID" value="OBA26049.1"/>
    <property type="molecule type" value="Genomic_DNA"/>
</dbReference>
<dbReference type="PANTHER" id="PTHR43806">
    <property type="entry name" value="PEPTIDASE S8"/>
    <property type="match status" value="1"/>
</dbReference>
<dbReference type="InterPro" id="IPR023828">
    <property type="entry name" value="Peptidase_S8_Ser-AS"/>
</dbReference>
<feature type="active site" description="Charge relay system" evidence="5">
    <location>
        <position position="126"/>
    </location>
</feature>
<evidence type="ECO:0000256" key="3">
    <source>
        <dbReference type="ARBA" id="ARBA00022801"/>
    </source>
</evidence>
<feature type="compositionally biased region" description="Acidic residues" evidence="7">
    <location>
        <begin position="51"/>
        <end position="67"/>
    </location>
</feature>
<dbReference type="FunFam" id="3.40.50.200:FF:000007">
    <property type="entry name" value="Subtilisin-like serine protease"/>
    <property type="match status" value="1"/>
</dbReference>
<dbReference type="Gene3D" id="3.40.50.200">
    <property type="entry name" value="Peptidase S8/S53 domain"/>
    <property type="match status" value="1"/>
</dbReference>
<name>A0A1B7TBD4_9ASCO</name>
<dbReference type="SUPFAM" id="SSF52743">
    <property type="entry name" value="Subtilisin-like"/>
    <property type="match status" value="1"/>
</dbReference>
<evidence type="ECO:0000313" key="9">
    <source>
        <dbReference type="EMBL" id="OBA26049.1"/>
    </source>
</evidence>
<dbReference type="Pfam" id="PF00082">
    <property type="entry name" value="Peptidase_S8"/>
    <property type="match status" value="1"/>
</dbReference>
<dbReference type="InterPro" id="IPR036852">
    <property type="entry name" value="Peptidase_S8/S53_dom_sf"/>
</dbReference>
<evidence type="ECO:0000256" key="7">
    <source>
        <dbReference type="SAM" id="MobiDB-lite"/>
    </source>
</evidence>
<feature type="compositionally biased region" description="Basic and acidic residues" evidence="7">
    <location>
        <begin position="68"/>
        <end position="77"/>
    </location>
</feature>
<feature type="domain" description="Peptidase S8/S53" evidence="8">
    <location>
        <begin position="117"/>
        <end position="338"/>
    </location>
</feature>
<gene>
    <name evidence="9" type="ORF">HANVADRAFT_13918</name>
</gene>
<dbReference type="InterPro" id="IPR034193">
    <property type="entry name" value="PCSK9_ProteinaseK-like"/>
</dbReference>
<evidence type="ECO:0000256" key="6">
    <source>
        <dbReference type="RuleBase" id="RU003355"/>
    </source>
</evidence>
<proteinExistence type="inferred from homology"/>
<dbReference type="InterPro" id="IPR023827">
    <property type="entry name" value="Peptidase_S8_Asp-AS"/>
</dbReference>
<evidence type="ECO:0000256" key="4">
    <source>
        <dbReference type="ARBA" id="ARBA00022825"/>
    </source>
</evidence>
<dbReference type="GO" id="GO:0004252">
    <property type="term" value="F:serine-type endopeptidase activity"/>
    <property type="evidence" value="ECO:0007669"/>
    <property type="project" value="UniProtKB-UniRule"/>
</dbReference>
<dbReference type="InterPro" id="IPR050131">
    <property type="entry name" value="Peptidase_S8_subtilisin-like"/>
</dbReference>
<evidence type="ECO:0000259" key="8">
    <source>
        <dbReference type="Pfam" id="PF00082"/>
    </source>
</evidence>
<comment type="similarity">
    <text evidence="1 5 6">Belongs to the peptidase S8 family.</text>
</comment>
<feature type="active site" description="Charge relay system" evidence="5">
    <location>
        <position position="313"/>
    </location>
</feature>
<keyword evidence="10" id="KW-1185">Reference proteome</keyword>
<dbReference type="Proteomes" id="UP000092321">
    <property type="component" value="Unassembled WGS sequence"/>
</dbReference>
<protein>
    <submittedName>
        <fullName evidence="9">Subtilisin-like protein</fullName>
    </submittedName>
</protein>
<dbReference type="PROSITE" id="PS00136">
    <property type="entry name" value="SUBTILASE_ASP"/>
    <property type="match status" value="1"/>
</dbReference>
<dbReference type="AlphaFoldDB" id="A0A1B7TBD4"/>
<dbReference type="PROSITE" id="PS51892">
    <property type="entry name" value="SUBTILASE"/>
    <property type="match status" value="1"/>
</dbReference>
<comment type="caution">
    <text evidence="9">The sequence shown here is derived from an EMBL/GenBank/DDBJ whole genome shotgun (WGS) entry which is preliminary data.</text>
</comment>
<dbReference type="InterPro" id="IPR000209">
    <property type="entry name" value="Peptidase_S8/S53_dom"/>
</dbReference>
<dbReference type="OrthoDB" id="206201at2759"/>
<evidence type="ECO:0000256" key="2">
    <source>
        <dbReference type="ARBA" id="ARBA00022670"/>
    </source>
</evidence>
<reference evidence="10" key="1">
    <citation type="journal article" date="2016" name="Proc. Natl. Acad. Sci. U.S.A.">
        <title>Comparative genomics of biotechnologically important yeasts.</title>
        <authorList>
            <person name="Riley R."/>
            <person name="Haridas S."/>
            <person name="Wolfe K.H."/>
            <person name="Lopes M.R."/>
            <person name="Hittinger C.T."/>
            <person name="Goeker M."/>
            <person name="Salamov A.A."/>
            <person name="Wisecaver J.H."/>
            <person name="Long T.M."/>
            <person name="Calvey C.H."/>
            <person name="Aerts A.L."/>
            <person name="Barry K.W."/>
            <person name="Choi C."/>
            <person name="Clum A."/>
            <person name="Coughlan A.Y."/>
            <person name="Deshpande S."/>
            <person name="Douglass A.P."/>
            <person name="Hanson S.J."/>
            <person name="Klenk H.-P."/>
            <person name="LaButti K.M."/>
            <person name="Lapidus A."/>
            <person name="Lindquist E.A."/>
            <person name="Lipzen A.M."/>
            <person name="Meier-Kolthoff J.P."/>
            <person name="Ohm R.A."/>
            <person name="Otillar R.P."/>
            <person name="Pangilinan J.L."/>
            <person name="Peng Y."/>
            <person name="Rokas A."/>
            <person name="Rosa C.A."/>
            <person name="Scheuner C."/>
            <person name="Sibirny A.A."/>
            <person name="Slot J.C."/>
            <person name="Stielow J.B."/>
            <person name="Sun H."/>
            <person name="Kurtzman C.P."/>
            <person name="Blackwell M."/>
            <person name="Grigoriev I.V."/>
            <person name="Jeffries T.W."/>
        </authorList>
    </citation>
    <scope>NUCLEOTIDE SEQUENCE [LARGE SCALE GENOMIC DNA]</scope>
    <source>
        <strain evidence="10">NRRL Y-1626</strain>
    </source>
</reference>
<feature type="non-terminal residue" evidence="9">
    <location>
        <position position="375"/>
    </location>
</feature>
<dbReference type="PANTHER" id="PTHR43806:SF13">
    <property type="entry name" value="SUBTILASE-TYPE PROTEINASE RRT12"/>
    <property type="match status" value="1"/>
</dbReference>
<keyword evidence="3 5" id="KW-0378">Hydrolase</keyword>
<dbReference type="PROSITE" id="PS00138">
    <property type="entry name" value="SUBTILASE_SER"/>
    <property type="match status" value="1"/>
</dbReference>
<evidence type="ECO:0000256" key="5">
    <source>
        <dbReference type="PROSITE-ProRule" id="PRU01240"/>
    </source>
</evidence>
<dbReference type="CDD" id="cd04077">
    <property type="entry name" value="Peptidases_S8_PCSK9_ProteinaseK_like"/>
    <property type="match status" value="1"/>
</dbReference>
<dbReference type="InterPro" id="IPR015500">
    <property type="entry name" value="Peptidase_S8_subtilisin-rel"/>
</dbReference>
<dbReference type="GO" id="GO:0006508">
    <property type="term" value="P:proteolysis"/>
    <property type="evidence" value="ECO:0007669"/>
    <property type="project" value="UniProtKB-KW"/>
</dbReference>
<dbReference type="PRINTS" id="PR00723">
    <property type="entry name" value="SUBTILISIN"/>
</dbReference>
<feature type="region of interest" description="Disordered" evidence="7">
    <location>
        <begin position="43"/>
        <end position="81"/>
    </location>
</feature>
<dbReference type="InterPro" id="IPR022398">
    <property type="entry name" value="Peptidase_S8_His-AS"/>
</dbReference>
<keyword evidence="2 5" id="KW-0645">Protease</keyword>
<accession>A0A1B7TBD4</accession>
<keyword evidence="4 5" id="KW-0720">Serine protease</keyword>
<evidence type="ECO:0000313" key="10">
    <source>
        <dbReference type="Proteomes" id="UP000092321"/>
    </source>
</evidence>
<sequence>FNGFEAIKTTLDPELFNELKLNPFVADIDTNEKFQAFSFIPNKKSSNHDFEEYEEEEEEEEDDDNDDKDNNKKDKDNNGIAIQYTAPRHLVRLSRRSKLSLDDSSNLNYYYQNKFTGKDVSVYILDTGIAANHPQLGGRVRHGESFVNEPSGDFNGHGSHVAGIVGSKDYGVCKNCELVEVKCLNKNGQGDLTTVISAIEFAVGDMIKTGKKSVANLSLGSFRSKILNEAVKAAVDNGMVMVVAAGNSNMNACLNSPASEPAAITVGAIDDKNDQIASFSNWGECVDIFASGVKVESLSFSDFDNPVKFSGTSMATPSVAGLAAVLLDMGVKNDQIKDKLIAFSSKDFIKRRHLLMRPRTPNRLLFNGVSSAENE</sequence>
<evidence type="ECO:0000256" key="1">
    <source>
        <dbReference type="ARBA" id="ARBA00011073"/>
    </source>
</evidence>
<feature type="active site" description="Charge relay system" evidence="5">
    <location>
        <position position="157"/>
    </location>
</feature>
<organism evidence="9 10">
    <name type="scientific">Hanseniaspora valbyensis NRRL Y-1626</name>
    <dbReference type="NCBI Taxonomy" id="766949"/>
    <lineage>
        <taxon>Eukaryota</taxon>
        <taxon>Fungi</taxon>
        <taxon>Dikarya</taxon>
        <taxon>Ascomycota</taxon>
        <taxon>Saccharomycotina</taxon>
        <taxon>Saccharomycetes</taxon>
        <taxon>Saccharomycodales</taxon>
        <taxon>Saccharomycodaceae</taxon>
        <taxon>Hanseniaspora</taxon>
    </lineage>
</organism>